<evidence type="ECO:0000313" key="7">
    <source>
        <dbReference type="Proteomes" id="UP001187221"/>
    </source>
</evidence>
<reference evidence="6 7" key="1">
    <citation type="submission" date="2023-06" db="EMBL/GenBank/DDBJ databases">
        <title>Draft genome sequence of Novosphingobium sp. strain IK01.</title>
        <authorList>
            <person name="Hatamoto M."/>
            <person name="Ikarashi T."/>
            <person name="Yamaguchi T."/>
        </authorList>
    </citation>
    <scope>NUCLEOTIDE SEQUENCE [LARGE SCALE GENOMIC DNA]</scope>
    <source>
        <strain evidence="6 7">IK01</strain>
    </source>
</reference>
<gene>
    <name evidence="6" type="ORF">NUTIK01_25700</name>
</gene>
<dbReference type="Pfam" id="PF00120">
    <property type="entry name" value="Gln-synt_C"/>
    <property type="match status" value="1"/>
</dbReference>
<evidence type="ECO:0000256" key="3">
    <source>
        <dbReference type="PROSITE-ProRule" id="PRU01331"/>
    </source>
</evidence>
<sequence length="458" mass="48330">MNSAIAPASPSLADASFADWLDAHPEVTRVEAFLVDVNGAPRGKWMVRDKALGLAAKGLPMPLSIFALDAWGCDVPEAGLAFGTGDPDGLCWPVAGRWSKAPWLGEDSAQVFLEMVGRDEGPDGTPAQADPRGVLKAVLARYAARGLTPVVATELEFYLYRLDQGLPVPPDGNMARNDTLSTSALTAHVALFDQIMEVAHAMGIPADAVVSEAGPGQYELNLLHRADALAAADDTVLMKRIVRALAAAQGLGATFMAKPYGDCSGSGMHIHASLQDASGANVLARPEGGPSDALFHAVAGLLAAMPETMLAFAPNYNSFRRFRPDAHAPTSAGWGIDDRSAAIRVIAGDAKATRIEHRISGADVNPYIAMAAMLGAMMQGIEEGAMPPPAQDPMQPGAGAPLPVEWGAAMAAFAASERAAEMFGARFCAIYLACKQQDRAMFLRQIDRFEYDTYLGLL</sequence>
<dbReference type="Proteomes" id="UP001187221">
    <property type="component" value="Unassembled WGS sequence"/>
</dbReference>
<dbReference type="EMBL" id="BTFW01000001">
    <property type="protein sequence ID" value="GMM61793.1"/>
    <property type="molecule type" value="Genomic_DNA"/>
</dbReference>
<dbReference type="RefSeq" id="WP_317975442.1">
    <property type="nucleotide sequence ID" value="NZ_BTFW01000001.1"/>
</dbReference>
<dbReference type="SMART" id="SM01230">
    <property type="entry name" value="Gln-synt_C"/>
    <property type="match status" value="1"/>
</dbReference>
<dbReference type="Gene3D" id="3.30.590.10">
    <property type="entry name" value="Glutamine synthetase/guanido kinase, catalytic domain"/>
    <property type="match status" value="1"/>
</dbReference>
<dbReference type="InterPro" id="IPR036651">
    <property type="entry name" value="Gln_synt_N_sf"/>
</dbReference>
<keyword evidence="7" id="KW-1185">Reference proteome</keyword>
<dbReference type="SUPFAM" id="SSF55931">
    <property type="entry name" value="Glutamine synthetase/guanido kinase"/>
    <property type="match status" value="1"/>
</dbReference>
<evidence type="ECO:0000256" key="2">
    <source>
        <dbReference type="ARBA" id="ARBA00022598"/>
    </source>
</evidence>
<dbReference type="InterPro" id="IPR008146">
    <property type="entry name" value="Gln_synth_cat_dom"/>
</dbReference>
<dbReference type="PANTHER" id="PTHR43785:SF12">
    <property type="entry name" value="TYPE-1 GLUTAMINE SYNTHETASE 2"/>
    <property type="match status" value="1"/>
</dbReference>
<evidence type="ECO:0000256" key="4">
    <source>
        <dbReference type="RuleBase" id="RU000384"/>
    </source>
</evidence>
<dbReference type="PANTHER" id="PTHR43785">
    <property type="entry name" value="GAMMA-GLUTAMYLPUTRESCINE SYNTHETASE"/>
    <property type="match status" value="1"/>
</dbReference>
<proteinExistence type="inferred from homology"/>
<keyword evidence="2" id="KW-0436">Ligase</keyword>
<evidence type="ECO:0000259" key="5">
    <source>
        <dbReference type="PROSITE" id="PS51987"/>
    </source>
</evidence>
<comment type="caution">
    <text evidence="6">The sequence shown here is derived from an EMBL/GenBank/DDBJ whole genome shotgun (WGS) entry which is preliminary data.</text>
</comment>
<feature type="domain" description="GS catalytic" evidence="5">
    <location>
        <begin position="131"/>
        <end position="458"/>
    </location>
</feature>
<comment type="cofactor">
    <cofactor evidence="1">
        <name>Mg(2+)</name>
        <dbReference type="ChEBI" id="CHEBI:18420"/>
    </cofactor>
</comment>
<dbReference type="PROSITE" id="PS51987">
    <property type="entry name" value="GS_CATALYTIC"/>
    <property type="match status" value="1"/>
</dbReference>
<accession>A0ABQ6P958</accession>
<organism evidence="6 7">
    <name type="scientific">Novosphingobium pituita</name>
    <dbReference type="NCBI Taxonomy" id="3056842"/>
    <lineage>
        <taxon>Bacteria</taxon>
        <taxon>Pseudomonadati</taxon>
        <taxon>Pseudomonadota</taxon>
        <taxon>Alphaproteobacteria</taxon>
        <taxon>Sphingomonadales</taxon>
        <taxon>Sphingomonadaceae</taxon>
        <taxon>Novosphingobium</taxon>
    </lineage>
</organism>
<protein>
    <submittedName>
        <fullName evidence="6">Glutamine synthetase family protein</fullName>
    </submittedName>
</protein>
<evidence type="ECO:0000256" key="1">
    <source>
        <dbReference type="ARBA" id="ARBA00001946"/>
    </source>
</evidence>
<evidence type="ECO:0000313" key="6">
    <source>
        <dbReference type="EMBL" id="GMM61793.1"/>
    </source>
</evidence>
<dbReference type="InterPro" id="IPR014746">
    <property type="entry name" value="Gln_synth/guanido_kin_cat_dom"/>
</dbReference>
<comment type="similarity">
    <text evidence="3 4">Belongs to the glutamine synthetase family.</text>
</comment>
<name>A0ABQ6P958_9SPHN</name>
<dbReference type="SUPFAM" id="SSF54368">
    <property type="entry name" value="Glutamine synthetase, N-terminal domain"/>
    <property type="match status" value="1"/>
</dbReference>